<evidence type="ECO:0000313" key="2">
    <source>
        <dbReference type="Proteomes" id="UP000567067"/>
    </source>
</evidence>
<name>A0A7W3SYR8_9BACL</name>
<dbReference type="AlphaFoldDB" id="A0A7W3SYR8"/>
<reference evidence="1 2" key="1">
    <citation type="submission" date="2020-08" db="EMBL/GenBank/DDBJ databases">
        <title>Genomic Encyclopedia of Type Strains, Phase III (KMG-III): the genomes of soil and plant-associated and newly described type strains.</title>
        <authorList>
            <person name="Whitman W."/>
        </authorList>
    </citation>
    <scope>NUCLEOTIDE SEQUENCE [LARGE SCALE GENOMIC DNA]</scope>
    <source>
        <strain evidence="1 2">CECT 8693</strain>
    </source>
</reference>
<dbReference type="Proteomes" id="UP000567067">
    <property type="component" value="Unassembled WGS sequence"/>
</dbReference>
<dbReference type="EMBL" id="JACJIP010000060">
    <property type="protein sequence ID" value="MBA9088645.1"/>
    <property type="molecule type" value="Genomic_DNA"/>
</dbReference>
<comment type="caution">
    <text evidence="1">The sequence shown here is derived from an EMBL/GenBank/DDBJ whole genome shotgun (WGS) entry which is preliminary data.</text>
</comment>
<evidence type="ECO:0000313" key="1">
    <source>
        <dbReference type="EMBL" id="MBA9088645.1"/>
    </source>
</evidence>
<organism evidence="1 2">
    <name type="scientific">Fontibacillus solani</name>
    <dbReference type="NCBI Taxonomy" id="1572857"/>
    <lineage>
        <taxon>Bacteria</taxon>
        <taxon>Bacillati</taxon>
        <taxon>Bacillota</taxon>
        <taxon>Bacilli</taxon>
        <taxon>Bacillales</taxon>
        <taxon>Paenibacillaceae</taxon>
        <taxon>Fontibacillus</taxon>
    </lineage>
</organism>
<proteinExistence type="predicted"/>
<dbReference type="RefSeq" id="WP_182540378.1">
    <property type="nucleotide sequence ID" value="NZ_JACJIP010000060.1"/>
</dbReference>
<accession>A0A7W3SYR8</accession>
<keyword evidence="2" id="KW-1185">Reference proteome</keyword>
<gene>
    <name evidence="1" type="ORF">FHR92_005163</name>
</gene>
<protein>
    <submittedName>
        <fullName evidence="1">Uncharacterized protein</fullName>
    </submittedName>
</protein>
<sequence>MATWADVPKVQGPPQTNDVAVLQQYVKKLADVTARMAKDLEFILNGNVAFDNIKTNGIEAKNIKAEAITAEKIQAGAVVAEKIDVNELSAISANLGHITAGLIEAVQIFGSYIATRNGTFPRCEMSSENNLFGAFSSADNSIQMYPDSFGQTLLVFNTLLRQASMYLSSSGLIIATPFGFGDIQLSAGDDLRLNAGGNVMVRGWGRLYSIEQGQTLLEALEQLSDRITALGG</sequence>